<dbReference type="InterPro" id="IPR029252">
    <property type="entry name" value="RGCC"/>
</dbReference>
<gene>
    <name evidence="1" type="primary">LOC103176988</name>
</gene>
<dbReference type="AlphaFoldDB" id="A0A4W3GR82"/>
<sequence>MCSTAATATAVLEEDFDAVLNEFDGVMADFSCTGQYRQCQYQAHLDQVKRMSASEDRHSVNSSPANSLNCSVEKLNSTATEMPKAKLGDTQDLEDFIANLDKTLEGM</sequence>
<protein>
    <submittedName>
        <fullName evidence="1">Regulator of cell cycle RGCC-like</fullName>
    </submittedName>
</protein>
<evidence type="ECO:0000313" key="1">
    <source>
        <dbReference type="Ensembl" id="ENSCMIP00000005535.1"/>
    </source>
</evidence>
<organism evidence="1 2">
    <name type="scientific">Callorhinchus milii</name>
    <name type="common">Ghost shark</name>
    <dbReference type="NCBI Taxonomy" id="7868"/>
    <lineage>
        <taxon>Eukaryota</taxon>
        <taxon>Metazoa</taxon>
        <taxon>Chordata</taxon>
        <taxon>Craniata</taxon>
        <taxon>Vertebrata</taxon>
        <taxon>Chondrichthyes</taxon>
        <taxon>Holocephali</taxon>
        <taxon>Chimaeriformes</taxon>
        <taxon>Callorhinchidae</taxon>
        <taxon>Callorhinchus</taxon>
    </lineage>
</organism>
<reference evidence="1" key="5">
    <citation type="submission" date="2025-09" db="UniProtKB">
        <authorList>
            <consortium name="Ensembl"/>
        </authorList>
    </citation>
    <scope>IDENTIFICATION</scope>
</reference>
<dbReference type="Pfam" id="PF15151">
    <property type="entry name" value="RGCC"/>
    <property type="match status" value="1"/>
</dbReference>
<dbReference type="GeneTree" id="ENSGT00390000011709"/>
<dbReference type="InParanoid" id="A0A4W3GR82"/>
<reference evidence="2" key="3">
    <citation type="journal article" date="2014" name="Nature">
        <title>Elephant shark genome provides unique insights into gnathostome evolution.</title>
        <authorList>
            <consortium name="International Elephant Shark Genome Sequencing Consortium"/>
            <person name="Venkatesh B."/>
            <person name="Lee A.P."/>
            <person name="Ravi V."/>
            <person name="Maurya A.K."/>
            <person name="Lian M.M."/>
            <person name="Swann J.B."/>
            <person name="Ohta Y."/>
            <person name="Flajnik M.F."/>
            <person name="Sutoh Y."/>
            <person name="Kasahara M."/>
            <person name="Hoon S."/>
            <person name="Gangu V."/>
            <person name="Roy S.W."/>
            <person name="Irimia M."/>
            <person name="Korzh V."/>
            <person name="Kondrychyn I."/>
            <person name="Lim Z.W."/>
            <person name="Tay B.H."/>
            <person name="Tohari S."/>
            <person name="Kong K.W."/>
            <person name="Ho S."/>
            <person name="Lorente-Galdos B."/>
            <person name="Quilez J."/>
            <person name="Marques-Bonet T."/>
            <person name="Raney B.J."/>
            <person name="Ingham P.W."/>
            <person name="Tay A."/>
            <person name="Hillier L.W."/>
            <person name="Minx P."/>
            <person name="Boehm T."/>
            <person name="Wilson R.K."/>
            <person name="Brenner S."/>
            <person name="Warren W.C."/>
        </authorList>
    </citation>
    <scope>NUCLEOTIDE SEQUENCE [LARGE SCALE GENOMIC DNA]</scope>
</reference>
<proteinExistence type="predicted"/>
<name>A0A4W3GR82_CALMI</name>
<reference evidence="2" key="2">
    <citation type="journal article" date="2007" name="PLoS Biol.">
        <title>Survey sequencing and comparative analysis of the elephant shark (Callorhinchus milii) genome.</title>
        <authorList>
            <person name="Venkatesh B."/>
            <person name="Kirkness E.F."/>
            <person name="Loh Y.H."/>
            <person name="Halpern A.L."/>
            <person name="Lee A.P."/>
            <person name="Johnson J."/>
            <person name="Dandona N."/>
            <person name="Viswanathan L.D."/>
            <person name="Tay A."/>
            <person name="Venter J.C."/>
            <person name="Strausberg R.L."/>
            <person name="Brenner S."/>
        </authorList>
    </citation>
    <scope>NUCLEOTIDE SEQUENCE [LARGE SCALE GENOMIC DNA]</scope>
</reference>
<dbReference type="OMA" id="EVCQYEQ"/>
<reference evidence="2" key="1">
    <citation type="journal article" date="2006" name="Science">
        <title>Ancient noncoding elements conserved in the human genome.</title>
        <authorList>
            <person name="Venkatesh B."/>
            <person name="Kirkness E.F."/>
            <person name="Loh Y.H."/>
            <person name="Halpern A.L."/>
            <person name="Lee A.P."/>
            <person name="Johnson J."/>
            <person name="Dandona N."/>
            <person name="Viswanathan L.D."/>
            <person name="Tay A."/>
            <person name="Venter J.C."/>
            <person name="Strausberg R.L."/>
            <person name="Brenner S."/>
        </authorList>
    </citation>
    <scope>NUCLEOTIDE SEQUENCE [LARGE SCALE GENOMIC DNA]</scope>
</reference>
<evidence type="ECO:0000313" key="2">
    <source>
        <dbReference type="Proteomes" id="UP000314986"/>
    </source>
</evidence>
<dbReference type="GO" id="GO:0051726">
    <property type="term" value="P:regulation of cell cycle"/>
    <property type="evidence" value="ECO:0007669"/>
    <property type="project" value="InterPro"/>
</dbReference>
<keyword evidence="2" id="KW-1185">Reference proteome</keyword>
<reference evidence="1" key="4">
    <citation type="submission" date="2025-08" db="UniProtKB">
        <authorList>
            <consortium name="Ensembl"/>
        </authorList>
    </citation>
    <scope>IDENTIFICATION</scope>
</reference>
<dbReference type="PANTHER" id="PTHR32193">
    <property type="entry name" value="REGULATOR OF CELL CYCLE RGCC"/>
    <property type="match status" value="1"/>
</dbReference>
<accession>A0A4W3GR82</accession>
<dbReference type="Ensembl" id="ENSCMIT00000005725.1">
    <property type="protein sequence ID" value="ENSCMIP00000005535.1"/>
    <property type="gene ID" value="ENSCMIG00000003209.1"/>
</dbReference>
<dbReference type="Proteomes" id="UP000314986">
    <property type="component" value="Unassembled WGS sequence"/>
</dbReference>